<dbReference type="InterPro" id="IPR013216">
    <property type="entry name" value="Methyltransf_11"/>
</dbReference>
<evidence type="ECO:0000259" key="1">
    <source>
        <dbReference type="Pfam" id="PF08241"/>
    </source>
</evidence>
<dbReference type="EMBL" id="UOGD01000183">
    <property type="protein sequence ID" value="VAX20987.1"/>
    <property type="molecule type" value="Genomic_DNA"/>
</dbReference>
<gene>
    <name evidence="2" type="ORF">MNBD_IGNAVI01-1623</name>
</gene>
<sequence length="235" mass="27335">MEEANIFLPGLGNQFRFVRRNLELKDRSTLTLGSASEEIVKLLADETGRKAELIVEDYNSLMNAMLLLEKRDDIVVRLMDFEFTDFNDQEFDMVYTQGAISNPRRNKIVKEIKRILKPGGLLCVGEVVSLKENLPQFVLDIYESSDLEPLLVNKIEDYYKERNFEIVGKKDLSFTLKDYYSKNLEELKKSINNMADNEKSYYKKLINMISHEAKAFLNQGADEFIGFYTLILKKR</sequence>
<dbReference type="Pfam" id="PF08241">
    <property type="entry name" value="Methyltransf_11"/>
    <property type="match status" value="1"/>
</dbReference>
<evidence type="ECO:0000313" key="2">
    <source>
        <dbReference type="EMBL" id="VAX20987.1"/>
    </source>
</evidence>
<dbReference type="SUPFAM" id="SSF53335">
    <property type="entry name" value="S-adenosyl-L-methionine-dependent methyltransferases"/>
    <property type="match status" value="1"/>
</dbReference>
<organism evidence="2">
    <name type="scientific">hydrothermal vent metagenome</name>
    <dbReference type="NCBI Taxonomy" id="652676"/>
    <lineage>
        <taxon>unclassified sequences</taxon>
        <taxon>metagenomes</taxon>
        <taxon>ecological metagenomes</taxon>
    </lineage>
</organism>
<dbReference type="InterPro" id="IPR029063">
    <property type="entry name" value="SAM-dependent_MTases_sf"/>
</dbReference>
<dbReference type="Gene3D" id="3.40.50.150">
    <property type="entry name" value="Vaccinia Virus protein VP39"/>
    <property type="match status" value="1"/>
</dbReference>
<dbReference type="AlphaFoldDB" id="A0A3B1CWK5"/>
<accession>A0A3B1CWK5</accession>
<dbReference type="GO" id="GO:0008757">
    <property type="term" value="F:S-adenosylmethionine-dependent methyltransferase activity"/>
    <property type="evidence" value="ECO:0007669"/>
    <property type="project" value="InterPro"/>
</dbReference>
<protein>
    <recommendedName>
        <fullName evidence="1">Methyltransferase type 11 domain-containing protein</fullName>
    </recommendedName>
</protein>
<name>A0A3B1CWK5_9ZZZZ</name>
<feature type="domain" description="Methyltransferase type 11" evidence="1">
    <location>
        <begin position="30"/>
        <end position="123"/>
    </location>
</feature>
<reference evidence="2" key="1">
    <citation type="submission" date="2018-06" db="EMBL/GenBank/DDBJ databases">
        <authorList>
            <person name="Zhirakovskaya E."/>
        </authorList>
    </citation>
    <scope>NUCLEOTIDE SEQUENCE</scope>
</reference>
<dbReference type="CDD" id="cd02440">
    <property type="entry name" value="AdoMet_MTases"/>
    <property type="match status" value="1"/>
</dbReference>
<proteinExistence type="predicted"/>